<dbReference type="EMBL" id="AP003350">
    <property type="protein sequence ID" value="BAD87471.1"/>
    <property type="molecule type" value="Genomic_DNA"/>
</dbReference>
<evidence type="ECO:0000313" key="2">
    <source>
        <dbReference type="EMBL" id="BAD87471.1"/>
    </source>
</evidence>
<feature type="compositionally biased region" description="Low complexity" evidence="1">
    <location>
        <begin position="40"/>
        <end position="52"/>
    </location>
</feature>
<reference evidence="2" key="1">
    <citation type="journal article" date="2002" name="Nature">
        <title>The genome sequence and structure of rice chromosome 1.</title>
        <authorList>
            <person name="Sasaki T."/>
            <person name="Matsumoto T."/>
            <person name="Yamamoto K."/>
            <person name="Sakata K."/>
            <person name="Baba T."/>
            <person name="Katayose Y."/>
            <person name="Wu J."/>
            <person name="Niimura Y."/>
            <person name="Cheng Z."/>
            <person name="Nagamura Y."/>
            <person name="Antonio B.A."/>
            <person name="Kanamori H."/>
            <person name="Hosokawa S."/>
            <person name="Masukawa M."/>
            <person name="Arikawa K."/>
            <person name="Chiden Y."/>
            <person name="Hayashi M."/>
            <person name="Okamoto M."/>
            <person name="Ando T."/>
            <person name="Aoki H."/>
            <person name="Arita K."/>
            <person name="Hamada M."/>
            <person name="Harada C."/>
            <person name="Hijishita S."/>
            <person name="Honda M."/>
            <person name="Ichikawa Y."/>
            <person name="Idonuma A."/>
            <person name="Iijima M."/>
            <person name="Ikeda M."/>
            <person name="Ikeno M."/>
            <person name="Itoh S."/>
            <person name="Itoh T."/>
            <person name="Itoh Y."/>
            <person name="Itoh Y."/>
            <person name="Iwabuchi A."/>
            <person name="Kamiya K."/>
            <person name="Karasawa W."/>
            <person name="Katagiri S."/>
            <person name="Kikuta A."/>
            <person name="Kobayashi N."/>
            <person name="Kono I."/>
            <person name="Machita K."/>
            <person name="Maehara T."/>
            <person name="Mizuno H."/>
            <person name="Mizubayashi T."/>
            <person name="Mukai Y."/>
            <person name="Nagasaki H."/>
            <person name="Nakashima M."/>
            <person name="Nakama Y."/>
            <person name="Nakamichi Y."/>
            <person name="Nakamura M."/>
            <person name="Namiki N."/>
            <person name="Negishi M."/>
            <person name="Ohta I."/>
            <person name="Ono N."/>
            <person name="Saji S."/>
            <person name="Sakai K."/>
            <person name="Shibata M."/>
            <person name="Shimokawa T."/>
            <person name="Shomura A."/>
            <person name="Song J."/>
            <person name="Takazaki Y."/>
            <person name="Terasawa K."/>
            <person name="Tsuji K."/>
            <person name="Waki K."/>
            <person name="Yamagata H."/>
            <person name="Yamane H."/>
            <person name="Yoshiki S."/>
            <person name="Yoshihara R."/>
            <person name="Yukawa K."/>
            <person name="Zhong H."/>
            <person name="Iwama H."/>
            <person name="Endo T."/>
            <person name="Ito H."/>
            <person name="Hahn J.H."/>
            <person name="Kim H.I."/>
            <person name="Eun M.Y."/>
            <person name="Yano M."/>
            <person name="Jiang J."/>
            <person name="Gojobori T."/>
        </authorList>
    </citation>
    <scope>NUCLEOTIDE SEQUENCE [LARGE SCALE GENOMIC DNA]</scope>
</reference>
<dbReference type="AlphaFoldDB" id="Q5JM27"/>
<protein>
    <submittedName>
        <fullName evidence="2">Uncharacterized protein P0702H08.15</fullName>
    </submittedName>
</protein>
<evidence type="ECO:0000256" key="1">
    <source>
        <dbReference type="SAM" id="MobiDB-lite"/>
    </source>
</evidence>
<feature type="compositionally biased region" description="Pro residues" evidence="1">
    <location>
        <begin position="62"/>
        <end position="74"/>
    </location>
</feature>
<feature type="region of interest" description="Disordered" evidence="1">
    <location>
        <begin position="40"/>
        <end position="75"/>
    </location>
</feature>
<dbReference type="Proteomes" id="UP000817658">
    <property type="component" value="Chromosome 1"/>
</dbReference>
<sequence length="135" mass="14796">MARPKIKAIESIYSPPPPTSSRLTRVVVVVETLAARAAASSPARRLQPSSCLAPPPADRRAPPAPLRPMDPQQPEPVSYLCGGHSFYPSPLASPVRVWPICRSGFFFLFFWPGEKICVGELETRASEGERKFLVP</sequence>
<accession>Q5JM27</accession>
<gene>
    <name evidence="2" type="primary">P0702H08.15</name>
</gene>
<name>Q5JM27_ORYSJ</name>
<organism evidence="2">
    <name type="scientific">Oryza sativa subsp. japonica</name>
    <name type="common">Rice</name>
    <dbReference type="NCBI Taxonomy" id="39947"/>
    <lineage>
        <taxon>Eukaryota</taxon>
        <taxon>Viridiplantae</taxon>
        <taxon>Streptophyta</taxon>
        <taxon>Embryophyta</taxon>
        <taxon>Tracheophyta</taxon>
        <taxon>Spermatophyta</taxon>
        <taxon>Magnoliopsida</taxon>
        <taxon>Liliopsida</taxon>
        <taxon>Poales</taxon>
        <taxon>Poaceae</taxon>
        <taxon>BOP clade</taxon>
        <taxon>Oryzoideae</taxon>
        <taxon>Oryzeae</taxon>
        <taxon>Oryzinae</taxon>
        <taxon>Oryza</taxon>
        <taxon>Oryza sativa</taxon>
    </lineage>
</organism>
<feature type="region of interest" description="Disordered" evidence="1">
    <location>
        <begin position="1"/>
        <end position="21"/>
    </location>
</feature>
<proteinExistence type="predicted"/>